<organism evidence="1 2">
    <name type="scientific">Ajellomyces capsulatus</name>
    <name type="common">Darling's disease fungus</name>
    <name type="synonym">Histoplasma capsulatum</name>
    <dbReference type="NCBI Taxonomy" id="5037"/>
    <lineage>
        <taxon>Eukaryota</taxon>
        <taxon>Fungi</taxon>
        <taxon>Dikarya</taxon>
        <taxon>Ascomycota</taxon>
        <taxon>Pezizomycotina</taxon>
        <taxon>Eurotiomycetes</taxon>
        <taxon>Eurotiomycetidae</taxon>
        <taxon>Onygenales</taxon>
        <taxon>Ajellomycetaceae</taxon>
        <taxon>Histoplasma</taxon>
    </lineage>
</organism>
<reference evidence="1 2" key="1">
    <citation type="submission" date="2021-01" db="EMBL/GenBank/DDBJ databases">
        <title>Chromosome-level genome assembly of a human fungal pathogen reveals clustering of transcriptionally co-regulated genes.</title>
        <authorList>
            <person name="Voorhies M."/>
            <person name="Cohen S."/>
            <person name="Shea T.P."/>
            <person name="Petrus S."/>
            <person name="Munoz J.F."/>
            <person name="Poplawski S."/>
            <person name="Goldman W.E."/>
            <person name="Michael T."/>
            <person name="Cuomo C.A."/>
            <person name="Sil A."/>
            <person name="Beyhan S."/>
        </authorList>
    </citation>
    <scope>NUCLEOTIDE SEQUENCE [LARGE SCALE GENOMIC DNA]</scope>
    <source>
        <strain evidence="1 2">G184AR</strain>
    </source>
</reference>
<evidence type="ECO:0000313" key="1">
    <source>
        <dbReference type="EMBL" id="KAG5304381.1"/>
    </source>
</evidence>
<sequence length="68" mass="7658">MGIKKGFLVIDSKQRKIGEKRKSLWALKPGQMVGGHCISFIIANNKEGNKQAKGYMKGRGRRRGEKEL</sequence>
<protein>
    <submittedName>
        <fullName evidence="1">Uncharacterized protein</fullName>
    </submittedName>
</protein>
<evidence type="ECO:0000313" key="2">
    <source>
        <dbReference type="Proteomes" id="UP000670092"/>
    </source>
</evidence>
<gene>
    <name evidence="1" type="ORF">I7I52_02698</name>
</gene>
<name>A0A8H8D7E4_AJECA</name>
<dbReference type="AlphaFoldDB" id="A0A8H8D7E4"/>
<dbReference type="VEuPathDB" id="FungiDB:I7I52_02698"/>
<dbReference type="Proteomes" id="UP000670092">
    <property type="component" value="Unassembled WGS sequence"/>
</dbReference>
<accession>A0A8H8D7E4</accession>
<comment type="caution">
    <text evidence="1">The sequence shown here is derived from an EMBL/GenBank/DDBJ whole genome shotgun (WGS) entry which is preliminary data.</text>
</comment>
<dbReference type="EMBL" id="JAEVHI010000001">
    <property type="protein sequence ID" value="KAG5304381.1"/>
    <property type="molecule type" value="Genomic_DNA"/>
</dbReference>
<proteinExistence type="predicted"/>